<dbReference type="PANTHER" id="PTHR42047:SF1">
    <property type="entry name" value="PROTEIN, PUTATIVE (AFU_ORTHOLOGUE AFUA_6G03560)-RELATED"/>
    <property type="match status" value="1"/>
</dbReference>
<organism evidence="2 3">
    <name type="scientific">Knufia fluminis</name>
    <dbReference type="NCBI Taxonomy" id="191047"/>
    <lineage>
        <taxon>Eukaryota</taxon>
        <taxon>Fungi</taxon>
        <taxon>Dikarya</taxon>
        <taxon>Ascomycota</taxon>
        <taxon>Pezizomycotina</taxon>
        <taxon>Eurotiomycetes</taxon>
        <taxon>Chaetothyriomycetidae</taxon>
        <taxon>Chaetothyriales</taxon>
        <taxon>Trichomeriaceae</taxon>
        <taxon>Knufia</taxon>
    </lineage>
</organism>
<evidence type="ECO:0000313" key="3">
    <source>
        <dbReference type="Proteomes" id="UP001316803"/>
    </source>
</evidence>
<protein>
    <recommendedName>
        <fullName evidence="4">IgE-binding protein</fullName>
    </recommendedName>
</protein>
<gene>
    <name evidence="2" type="ORF">OHC33_008256</name>
</gene>
<keyword evidence="1" id="KW-0732">Signal</keyword>
<dbReference type="InterPro" id="IPR052820">
    <property type="entry name" value="PhiA_domain"/>
</dbReference>
<dbReference type="Proteomes" id="UP001316803">
    <property type="component" value="Unassembled WGS sequence"/>
</dbReference>
<comment type="caution">
    <text evidence="2">The sequence shown here is derived from an EMBL/GenBank/DDBJ whole genome shotgun (WGS) entry which is preliminary data.</text>
</comment>
<dbReference type="AlphaFoldDB" id="A0AAN8EC26"/>
<sequence>MKTQTLFAVGTLLSVAFGAPQPAPTEAAAEPSWTTTSTLSATLTFNITSTFVTTVPGLTTTTSTTSSSYTRPTYSATEVYAFKPGSPIHLLPFQAKGQIFRLGDTPGTYCPSFVERQGGCNMDSNITGINGCSLSANVPGGQSIYLAPDGQLRFTQAHSQALYPPNSTICPLSYTTKEGTDATKVVPHGFGSNCFMACPMLDRQPAGIKQIWQVYANVEDMRPPLRLSNASSCMHFEAVGIEKQLGHSAASWQYI</sequence>
<feature type="signal peptide" evidence="1">
    <location>
        <begin position="1"/>
        <end position="18"/>
    </location>
</feature>
<reference evidence="2 3" key="1">
    <citation type="submission" date="2022-12" db="EMBL/GenBank/DDBJ databases">
        <title>Genomic features and morphological characterization of a novel Knufia sp. strain isolated from spacecraft assembly facility.</title>
        <authorList>
            <person name="Teixeira M."/>
            <person name="Chander A.M."/>
            <person name="Stajich J.E."/>
            <person name="Venkateswaran K."/>
        </authorList>
    </citation>
    <scope>NUCLEOTIDE SEQUENCE [LARGE SCALE GENOMIC DNA]</scope>
    <source>
        <strain evidence="2 3">FJI-L2-BK-P2</strain>
    </source>
</reference>
<keyword evidence="3" id="KW-1185">Reference proteome</keyword>
<feature type="chain" id="PRO_5042976742" description="IgE-binding protein" evidence="1">
    <location>
        <begin position="19"/>
        <end position="255"/>
    </location>
</feature>
<accession>A0AAN8EC26</accession>
<evidence type="ECO:0000313" key="2">
    <source>
        <dbReference type="EMBL" id="KAK5950590.1"/>
    </source>
</evidence>
<dbReference type="PANTHER" id="PTHR42047">
    <property type="entry name" value="PROTEIN, PUTATIVE (AFU_ORTHOLOGUE AFUA_6G03560)-RELATED"/>
    <property type="match status" value="1"/>
</dbReference>
<proteinExistence type="predicted"/>
<evidence type="ECO:0000256" key="1">
    <source>
        <dbReference type="SAM" id="SignalP"/>
    </source>
</evidence>
<evidence type="ECO:0008006" key="4">
    <source>
        <dbReference type="Google" id="ProtNLM"/>
    </source>
</evidence>
<name>A0AAN8EC26_9EURO</name>
<dbReference type="EMBL" id="JAKLMC020000025">
    <property type="protein sequence ID" value="KAK5950590.1"/>
    <property type="molecule type" value="Genomic_DNA"/>
</dbReference>